<sequence length="777" mass="86936">MNPCCKGDRNQHPVTSSGLPCSFHQLQVSQTEQNSSGEKPVRVKRRRTRRERDYVRFGGNGTDCVLKQRPCCRGLQKALPPFWDAHFTDCAKPASFKRVGGTKPVIITQNRLSQHSGMFNKEVKSVNIERLLNLRCEQEVVEVAPLRGGCGADRQVGEGNQTGKSGGCDQKSIPCKQQGSSVNNPSGTNEDSLPIIVTPISAENHSRAPVNAMDPGSQSLAAAEVDQQSELQTAEADLCQSDVPAVTNEKENVPPVSAAGAESRKGKSLARELACELEKRLNLKAIFPGRNLINSTRQTIIRVLQEQKRKLPDFSALAQYKKVAGGCKGDAVQADFKTPARAQELQLELKPSADSRNSGRRASLKKRRGRDVFFLTSPSPAHTAVIMDEGRPSRREDFFTEPDGFDQQQNFRLGAVQHLPLLSSRHLNSIAESSLGSEGQCPLQQPMPRTAWPWEQGRRGPVQEPQSRQRRTKVAYGPLPKKSVPQRHCSPSSPWDSWNLSYLSTDNGRSRQFPVVDTQQYPYMSELRSEQGSFQEAQPAPVHSLNLSQEHSQILGGLRSTDRAASESQTSFDVLKSIWSPNVPSNRSRCPMPRALDYPFLTHQSSSLRELGSDKEEFLQLYSVNPEQKRSFSSCTASTSSPRHNIQQERRVPSRHPQREHWMLSGLAKARTCQKVALEPGKTSNSYQLWRPAEASLRTQATREKGCPSSRIQTCSWERLSQMEGLQQLRLFQQLPMSYFPPSEVLENKYSPLHTLQSHLMKQSSPEPWVFPRMKLY</sequence>
<protein>
    <submittedName>
        <fullName evidence="1">Uncharacterized protein</fullName>
    </submittedName>
</protein>
<accession>A0ACB8FSL3</accession>
<reference evidence="1" key="1">
    <citation type="submission" date="2021-08" db="EMBL/GenBank/DDBJ databases">
        <title>The first chromosome-level gecko genome reveals the dynamic sex chromosomes of Neotropical dwarf geckos (Sphaerodactylidae: Sphaerodactylus).</title>
        <authorList>
            <person name="Pinto B.J."/>
            <person name="Keating S.E."/>
            <person name="Gamble T."/>
        </authorList>
    </citation>
    <scope>NUCLEOTIDE SEQUENCE</scope>
    <source>
        <strain evidence="1">TG3544</strain>
    </source>
</reference>
<evidence type="ECO:0000313" key="1">
    <source>
        <dbReference type="EMBL" id="KAH8008347.1"/>
    </source>
</evidence>
<comment type="caution">
    <text evidence="1">The sequence shown here is derived from an EMBL/GenBank/DDBJ whole genome shotgun (WGS) entry which is preliminary data.</text>
</comment>
<evidence type="ECO:0000313" key="2">
    <source>
        <dbReference type="Proteomes" id="UP000827872"/>
    </source>
</evidence>
<dbReference type="EMBL" id="CM037619">
    <property type="protein sequence ID" value="KAH8008347.1"/>
    <property type="molecule type" value="Genomic_DNA"/>
</dbReference>
<organism evidence="1 2">
    <name type="scientific">Sphaerodactylus townsendi</name>
    <dbReference type="NCBI Taxonomy" id="933632"/>
    <lineage>
        <taxon>Eukaryota</taxon>
        <taxon>Metazoa</taxon>
        <taxon>Chordata</taxon>
        <taxon>Craniata</taxon>
        <taxon>Vertebrata</taxon>
        <taxon>Euteleostomi</taxon>
        <taxon>Lepidosauria</taxon>
        <taxon>Squamata</taxon>
        <taxon>Bifurcata</taxon>
        <taxon>Gekkota</taxon>
        <taxon>Sphaerodactylidae</taxon>
        <taxon>Sphaerodactylus</taxon>
    </lineage>
</organism>
<proteinExistence type="predicted"/>
<gene>
    <name evidence="1" type="ORF">K3G42_029204</name>
</gene>
<name>A0ACB8FSL3_9SAUR</name>
<dbReference type="Proteomes" id="UP000827872">
    <property type="component" value="Linkage Group LG06"/>
</dbReference>
<keyword evidence="2" id="KW-1185">Reference proteome</keyword>